<accession>A0AAU9JHD8</accession>
<dbReference type="Pfam" id="PF09820">
    <property type="entry name" value="AAA-ATPase_like"/>
    <property type="match status" value="1"/>
</dbReference>
<evidence type="ECO:0000313" key="3">
    <source>
        <dbReference type="EMBL" id="CAG9321119.1"/>
    </source>
</evidence>
<name>A0AAU9JHD8_9CILI</name>
<dbReference type="InterPro" id="IPR018631">
    <property type="entry name" value="AAA-ATPase-like_dom"/>
</dbReference>
<dbReference type="PANTHER" id="PTHR34825:SF1">
    <property type="entry name" value="AAA-ATPASE-LIKE DOMAIN-CONTAINING PROTEIN"/>
    <property type="match status" value="1"/>
</dbReference>
<gene>
    <name evidence="3" type="ORF">BSTOLATCC_MIC27687</name>
</gene>
<protein>
    <recommendedName>
        <fullName evidence="2">AAA-ATPase-like domain-containing protein</fullName>
    </recommendedName>
</protein>
<dbReference type="EMBL" id="CAJZBQ010000027">
    <property type="protein sequence ID" value="CAG9321119.1"/>
    <property type="molecule type" value="Genomic_DNA"/>
</dbReference>
<proteinExistence type="predicted"/>
<evidence type="ECO:0000259" key="2">
    <source>
        <dbReference type="Pfam" id="PF09820"/>
    </source>
</evidence>
<comment type="caution">
    <text evidence="3">The sequence shown here is derived from an EMBL/GenBank/DDBJ whole genome shotgun (WGS) entry which is preliminary data.</text>
</comment>
<evidence type="ECO:0000256" key="1">
    <source>
        <dbReference type="SAM" id="MobiDB-lite"/>
    </source>
</evidence>
<feature type="region of interest" description="Disordered" evidence="1">
    <location>
        <begin position="539"/>
        <end position="559"/>
    </location>
</feature>
<dbReference type="Proteomes" id="UP001162131">
    <property type="component" value="Unassembled WGS sequence"/>
</dbReference>
<organism evidence="3 4">
    <name type="scientific">Blepharisma stoltei</name>
    <dbReference type="NCBI Taxonomy" id="1481888"/>
    <lineage>
        <taxon>Eukaryota</taxon>
        <taxon>Sar</taxon>
        <taxon>Alveolata</taxon>
        <taxon>Ciliophora</taxon>
        <taxon>Postciliodesmatophora</taxon>
        <taxon>Heterotrichea</taxon>
        <taxon>Heterotrichida</taxon>
        <taxon>Blepharismidae</taxon>
        <taxon>Blepharisma</taxon>
    </lineage>
</organism>
<evidence type="ECO:0000313" key="4">
    <source>
        <dbReference type="Proteomes" id="UP001162131"/>
    </source>
</evidence>
<dbReference type="PANTHER" id="PTHR34825">
    <property type="entry name" value="CONSERVED PROTEIN, WITH A WEAK D-GALACTARATE DEHYDRATASE/ALTRONATE HYDROLASE DOMAIN"/>
    <property type="match status" value="1"/>
</dbReference>
<dbReference type="AlphaFoldDB" id="A0AAU9JHD8"/>
<reference evidence="3" key="1">
    <citation type="submission" date="2021-09" db="EMBL/GenBank/DDBJ databases">
        <authorList>
            <consortium name="AG Swart"/>
            <person name="Singh M."/>
            <person name="Singh A."/>
            <person name="Seah K."/>
            <person name="Emmerich C."/>
        </authorList>
    </citation>
    <scope>NUCLEOTIDE SEQUENCE</scope>
    <source>
        <strain evidence="3">ATCC30299</strain>
    </source>
</reference>
<sequence length="559" mass="65499">MLEWFVDRYNIYISRSLRIFRTYIKDSSQIKIDNAIINLARMLYDIHKKPVLVLVDEYDRPINDFINKNGERDIAANFGWFLNLLCKDLPKFIDKSIFTGTLKIAHNKLSSSMRNLKAYTIQNDFLYADCFGFTEAEVTELLRKNLYYESEGDFKEQINIIKTWYNGYNVGKIRIYNPWSITNCLQAVSEKSDFPLRPYWINTGIYDILMSAFSNLENFNELYNIMKTGYLTLNPKLPDEIHFGDMKEIKNNFFGCLLHCGYITPNIDDKKRQTYVIPNKETKRDFYEYLLQKWINEKTGENRINVDGTAKEFIENLGNCEKLQNLIQDELLDNFKESDYRTEADFQTLVGGIAMLASIKIDNSAWTVYSERPNDSRNKADAIFLPVANLSSTIIIHEYKKFDRLSIENAQVHATNALWQIFVKKYMDIAISLYKNSRDHQYFKSIIVRGIVFYRVDLQKKWSILIQEIGPFSMEQAININTWFTQGCRVINKLRLCGGDGSKDMIIKERQKLGDENLEILIEKLITDYPTLDYLKRKEQKRASNPAEDNYKSKRLSGT</sequence>
<feature type="domain" description="AAA-ATPase-like" evidence="2">
    <location>
        <begin position="8"/>
        <end position="109"/>
    </location>
</feature>
<keyword evidence="4" id="KW-1185">Reference proteome</keyword>